<evidence type="ECO:0000313" key="1">
    <source>
        <dbReference type="EMBL" id="MFC3147892.1"/>
    </source>
</evidence>
<keyword evidence="2" id="KW-1185">Reference proteome</keyword>
<protein>
    <recommendedName>
        <fullName evidence="3">HEAT repeat domain-containing protein</fullName>
    </recommendedName>
</protein>
<dbReference type="Proteomes" id="UP001595556">
    <property type="component" value="Unassembled WGS sequence"/>
</dbReference>
<evidence type="ECO:0000313" key="2">
    <source>
        <dbReference type="Proteomes" id="UP001595556"/>
    </source>
</evidence>
<proteinExistence type="predicted"/>
<dbReference type="SUPFAM" id="SSF48371">
    <property type="entry name" value="ARM repeat"/>
    <property type="match status" value="1"/>
</dbReference>
<dbReference type="RefSeq" id="WP_377303354.1">
    <property type="nucleotide sequence ID" value="NZ_CP180191.1"/>
</dbReference>
<reference evidence="2" key="1">
    <citation type="journal article" date="2019" name="Int. J. Syst. Evol. Microbiol.">
        <title>The Global Catalogue of Microorganisms (GCM) 10K type strain sequencing project: providing services to taxonomists for standard genome sequencing and annotation.</title>
        <authorList>
            <consortium name="The Broad Institute Genomics Platform"/>
            <consortium name="The Broad Institute Genome Sequencing Center for Infectious Disease"/>
            <person name="Wu L."/>
            <person name="Ma J."/>
        </authorList>
    </citation>
    <scope>NUCLEOTIDE SEQUENCE [LARGE SCALE GENOMIC DNA]</scope>
    <source>
        <strain evidence="2">KCTC 52168</strain>
    </source>
</reference>
<gene>
    <name evidence="1" type="ORF">ACFOEN_09580</name>
</gene>
<dbReference type="InterPro" id="IPR016024">
    <property type="entry name" value="ARM-type_fold"/>
</dbReference>
<sequence length="354" mass="39419">MHKNTGTSCQRLQEGLRKVVRQAVRGECQARYVATLNAEEKQAFESLAPRRLVFWERVVRSELEMLVHAHGESAKRTRRTYFPFIGRGQPTAQLEWEPCWVDLCHWSGFRREAALHSLREPAESAFLLALVLRRLNDWVPQVRAAANFAVSRLLCRSSPAVAVDAILTMMVQWGDWGRISDDDKHFIAGILADPNIKAAFVERLSAASSGPMALALREALRTDALDTHLPAIATSSVQPAVRARAYRALLVGQATWVERRRWVWTDVRYCEGRLEAVIGSRPLAAKPERMATLKSAAVDRSALVRKVAAEALIREVPTFGHLALPLAEAFAADSSAPVAERGQFAMRQIRGPAT</sequence>
<evidence type="ECO:0008006" key="3">
    <source>
        <dbReference type="Google" id="ProtNLM"/>
    </source>
</evidence>
<dbReference type="EMBL" id="JBHRTI010000004">
    <property type="protein sequence ID" value="MFC3147892.1"/>
    <property type="molecule type" value="Genomic_DNA"/>
</dbReference>
<comment type="caution">
    <text evidence="1">The sequence shown here is derived from an EMBL/GenBank/DDBJ whole genome shotgun (WGS) entry which is preliminary data.</text>
</comment>
<name>A0ABV7H787_9BURK</name>
<accession>A0ABV7H787</accession>
<organism evidence="1 2">
    <name type="scientific">Piscinibacterium candidicorallinum</name>
    <dbReference type="NCBI Taxonomy" id="1793872"/>
    <lineage>
        <taxon>Bacteria</taxon>
        <taxon>Pseudomonadati</taxon>
        <taxon>Pseudomonadota</taxon>
        <taxon>Betaproteobacteria</taxon>
        <taxon>Burkholderiales</taxon>
        <taxon>Piscinibacterium</taxon>
    </lineage>
</organism>